<dbReference type="InterPro" id="IPR011928">
    <property type="entry name" value="Phage_phiJL001_Gp84"/>
</dbReference>
<organism evidence="2 3">
    <name type="scientific">Falsirhodobacter algicola</name>
    <dbReference type="NCBI Taxonomy" id="2692330"/>
    <lineage>
        <taxon>Bacteria</taxon>
        <taxon>Pseudomonadati</taxon>
        <taxon>Pseudomonadota</taxon>
        <taxon>Alphaproteobacteria</taxon>
        <taxon>Rhodobacterales</taxon>
        <taxon>Paracoccaceae</taxon>
        <taxon>Falsirhodobacter</taxon>
    </lineage>
</organism>
<proteinExistence type="predicted"/>
<name>A0A8J8SK94_9RHOB</name>
<dbReference type="RefSeq" id="WP_211784408.1">
    <property type="nucleotide sequence ID" value="NZ_CP047289.1"/>
</dbReference>
<dbReference type="Proteomes" id="UP000679284">
    <property type="component" value="Chromosome"/>
</dbReference>
<evidence type="ECO:0000259" key="1">
    <source>
        <dbReference type="Pfam" id="PF09356"/>
    </source>
</evidence>
<evidence type="ECO:0000313" key="3">
    <source>
        <dbReference type="Proteomes" id="UP000679284"/>
    </source>
</evidence>
<keyword evidence="3" id="KW-1185">Reference proteome</keyword>
<dbReference type="KEGG" id="fap:GR316_02040"/>
<accession>A0A8J8SK94</accession>
<dbReference type="EMBL" id="CP047289">
    <property type="protein sequence ID" value="QUS35159.1"/>
    <property type="molecule type" value="Genomic_DNA"/>
</dbReference>
<dbReference type="Pfam" id="PF09356">
    <property type="entry name" value="Phage_BR0599"/>
    <property type="match status" value="1"/>
</dbReference>
<dbReference type="NCBIfam" id="TIGR02218">
    <property type="entry name" value="phg_TIGR02218"/>
    <property type="match status" value="1"/>
</dbReference>
<dbReference type="InterPro" id="IPR018964">
    <property type="entry name" value="Phage_phiJL001_Gp84_C"/>
</dbReference>
<dbReference type="Pfam" id="PF09931">
    <property type="entry name" value="Phage_phiJL001_Gp84_N"/>
    <property type="match status" value="1"/>
</dbReference>
<gene>
    <name evidence="2" type="ORF">GR316_02040</name>
</gene>
<dbReference type="AlphaFoldDB" id="A0A8J8SK94"/>
<protein>
    <submittedName>
        <fullName evidence="2">DUF2163 domain-containing protein</fullName>
    </submittedName>
</protein>
<reference evidence="2" key="1">
    <citation type="submission" date="2020-01" db="EMBL/GenBank/DDBJ databases">
        <authorList>
            <person name="Yang Y."/>
            <person name="Kwon Y.M."/>
        </authorList>
    </citation>
    <scope>NUCLEOTIDE SEQUENCE</scope>
    <source>
        <strain evidence="2">PG104</strain>
    </source>
</reference>
<sequence>MTLSEHLATGATTICRAWAVERSDGAVFGFTDHDRDLAFEGVSFRANGALTARALQQSTGLSTDNSEALGALSDAGITEADILAGRFDRAEVRCWRVNWADPEARRMEFRGALGEITRVGGAFTAELRGLAELLNQTQGRVFQRGCGAILGDAGCGVDLTQPGLFAVAPVATISERRVLTFAGLTAYDDRWFERGRLRVLTGAAAGVIGLVKNDRLSGAARTVELWEAIGPALEPGDSVRLEAGCDRRADTCRLKFDNFINFQGFPHIPGEDWLASYPVSSGSNDGGSLFS</sequence>
<evidence type="ECO:0000313" key="2">
    <source>
        <dbReference type="EMBL" id="QUS35159.1"/>
    </source>
</evidence>
<feature type="domain" description="Bacteriophage phiJL001 Gp84 C-terminal" evidence="1">
    <location>
        <begin position="190"/>
        <end position="272"/>
    </location>
</feature>